<gene>
    <name evidence="7" type="ORF">WH47_09110</name>
</gene>
<dbReference type="OrthoDB" id="2121828at2759"/>
<dbReference type="InterPro" id="IPR002355">
    <property type="entry name" value="Cu_oxidase_Cu_BS"/>
</dbReference>
<comment type="similarity">
    <text evidence="1">Belongs to the multicopper oxidase family.</text>
</comment>
<dbReference type="CDD" id="cd13884">
    <property type="entry name" value="CuRO_2_tcLCC_insect_like"/>
    <property type="match status" value="1"/>
</dbReference>
<accession>A0A0L7RG21</accession>
<dbReference type="Pfam" id="PF00394">
    <property type="entry name" value="Cu-oxidase"/>
    <property type="match status" value="1"/>
</dbReference>
<evidence type="ECO:0000313" key="7">
    <source>
        <dbReference type="EMBL" id="KOC69892.1"/>
    </source>
</evidence>
<name>A0A0L7RG21_9HYME</name>
<dbReference type="Pfam" id="PF07732">
    <property type="entry name" value="Cu-oxidase_3"/>
    <property type="match status" value="1"/>
</dbReference>
<evidence type="ECO:0000256" key="3">
    <source>
        <dbReference type="ARBA" id="ARBA00023002"/>
    </source>
</evidence>
<evidence type="ECO:0000259" key="6">
    <source>
        <dbReference type="Pfam" id="PF07732"/>
    </source>
</evidence>
<feature type="domain" description="Plastocyanin-like" evidence="5">
    <location>
        <begin position="452"/>
        <end position="610"/>
    </location>
</feature>
<dbReference type="InterPro" id="IPR045087">
    <property type="entry name" value="Cu-oxidase_fam"/>
</dbReference>
<sequence length="668" mass="74301">MPPINRTTCQSDKILRDTSLSDAFDCARTCHLTDKPKTCYYKFVIERYPVSGQACDLCTPNISNTICPNCQCVPTDGVQRMALTVNRMIPGPSIQVCLGDYLVIDVVNKVKEDAITIHWHGVFQEDYQYYDGVPQLTQCPIIFATSFRYQFMVKNSGTHFWHAHTGLNKMDGIHGALIVRDPVETDPSRKYFETDLANHVIIIADWFHEESTERYPGRNAGVTGQHPDTFLINGKGQFTDANGTTTNTSLEVITVEANKRHRIRLINSFCATCPGQLTVENHNLSVIAIDGNDIEPLVVNSIVSFPGERYDFVINTNQTPGSYWIQLRALDDCEARSIQQLAILQYVNASGTPASSRPTYSTGIPVGAVLNPLDVSCNTPNPTAICINQVKTAIPIRRIVRQTKADYQFVIPIGFHAYTQQEIYQPNQYAEFIVPGPGVSVSATLDGVEYISPPSPPLSQYRDVSPEQYCNSQNLPRGCSSNCKCTHLLKVALNSLVEIVLIDTSQVEQLSHPFHLHGYAFRVVSMGQPLGPYSFTGNATVITTDYVKQLDSEGKIERNLDTAPGKDTLAVPNNGYVVLRFVANNPGFWLFHCHFVYHQIVGMEVVIQVGELRDLPPVPRNFPKCGNFEPDIYGNRVDPWLPGRGRWGPPPFGPYGQLGPFGPIWPTS</sequence>
<dbReference type="EMBL" id="KQ414597">
    <property type="protein sequence ID" value="KOC69892.1"/>
    <property type="molecule type" value="Genomic_DNA"/>
</dbReference>
<keyword evidence="8" id="KW-1185">Reference proteome</keyword>
<dbReference type="InterPro" id="IPR008972">
    <property type="entry name" value="Cupredoxin"/>
</dbReference>
<dbReference type="InterPro" id="IPR033138">
    <property type="entry name" value="Cu_oxidase_CS"/>
</dbReference>
<dbReference type="InterPro" id="IPR011707">
    <property type="entry name" value="Cu-oxidase-like_N"/>
</dbReference>
<dbReference type="SUPFAM" id="SSF49503">
    <property type="entry name" value="Cupredoxins"/>
    <property type="match status" value="3"/>
</dbReference>
<dbReference type="PROSITE" id="PS00079">
    <property type="entry name" value="MULTICOPPER_OXIDASE1"/>
    <property type="match status" value="1"/>
</dbReference>
<dbReference type="FunFam" id="2.60.40.420:FF:000045">
    <property type="entry name" value="Laccase 2"/>
    <property type="match status" value="1"/>
</dbReference>
<keyword evidence="2" id="KW-0479">Metal-binding</keyword>
<protein>
    <submittedName>
        <fullName evidence="7">Laccase-5</fullName>
    </submittedName>
</protein>
<evidence type="ECO:0000259" key="4">
    <source>
        <dbReference type="Pfam" id="PF00394"/>
    </source>
</evidence>
<dbReference type="Gene3D" id="2.60.40.420">
    <property type="entry name" value="Cupredoxins - blue copper proteins"/>
    <property type="match status" value="3"/>
</dbReference>
<dbReference type="GO" id="GO:0016491">
    <property type="term" value="F:oxidoreductase activity"/>
    <property type="evidence" value="ECO:0007669"/>
    <property type="project" value="UniProtKB-KW"/>
</dbReference>
<dbReference type="Proteomes" id="UP000053825">
    <property type="component" value="Unassembled WGS sequence"/>
</dbReference>
<evidence type="ECO:0000256" key="2">
    <source>
        <dbReference type="ARBA" id="ARBA00022723"/>
    </source>
</evidence>
<evidence type="ECO:0000313" key="8">
    <source>
        <dbReference type="Proteomes" id="UP000053825"/>
    </source>
</evidence>
<dbReference type="FunFam" id="2.60.40.420:FF:000031">
    <property type="entry name" value="Laccase-2 isoform A"/>
    <property type="match status" value="1"/>
</dbReference>
<dbReference type="InterPro" id="IPR011706">
    <property type="entry name" value="Cu-oxidase_C"/>
</dbReference>
<organism evidence="7 8">
    <name type="scientific">Habropoda laboriosa</name>
    <dbReference type="NCBI Taxonomy" id="597456"/>
    <lineage>
        <taxon>Eukaryota</taxon>
        <taxon>Metazoa</taxon>
        <taxon>Ecdysozoa</taxon>
        <taxon>Arthropoda</taxon>
        <taxon>Hexapoda</taxon>
        <taxon>Insecta</taxon>
        <taxon>Pterygota</taxon>
        <taxon>Neoptera</taxon>
        <taxon>Endopterygota</taxon>
        <taxon>Hymenoptera</taxon>
        <taxon>Apocrita</taxon>
        <taxon>Aculeata</taxon>
        <taxon>Apoidea</taxon>
        <taxon>Anthophila</taxon>
        <taxon>Apidae</taxon>
        <taxon>Habropoda</taxon>
    </lineage>
</organism>
<evidence type="ECO:0000256" key="1">
    <source>
        <dbReference type="ARBA" id="ARBA00010609"/>
    </source>
</evidence>
<dbReference type="Pfam" id="PF07731">
    <property type="entry name" value="Cu-oxidase_2"/>
    <property type="match status" value="1"/>
</dbReference>
<feature type="domain" description="Plastocyanin-like" evidence="6">
    <location>
        <begin position="71"/>
        <end position="182"/>
    </location>
</feature>
<dbReference type="STRING" id="597456.A0A0L7RG21"/>
<dbReference type="CDD" id="cd13858">
    <property type="entry name" value="CuRO_1_tcLCC2_insect_like"/>
    <property type="match status" value="1"/>
</dbReference>
<proteinExistence type="inferred from homology"/>
<keyword evidence="3" id="KW-0560">Oxidoreductase</keyword>
<evidence type="ECO:0000259" key="5">
    <source>
        <dbReference type="Pfam" id="PF07731"/>
    </source>
</evidence>
<feature type="domain" description="Plastocyanin-like" evidence="4">
    <location>
        <begin position="199"/>
        <end position="348"/>
    </location>
</feature>
<dbReference type="PROSITE" id="PS00080">
    <property type="entry name" value="MULTICOPPER_OXIDASE2"/>
    <property type="match status" value="1"/>
</dbReference>
<dbReference type="GO" id="GO:0006826">
    <property type="term" value="P:iron ion transport"/>
    <property type="evidence" value="ECO:0007669"/>
    <property type="project" value="TreeGrafter"/>
</dbReference>
<dbReference type="PANTHER" id="PTHR11709">
    <property type="entry name" value="MULTI-COPPER OXIDASE"/>
    <property type="match status" value="1"/>
</dbReference>
<dbReference type="GO" id="GO:0005886">
    <property type="term" value="C:plasma membrane"/>
    <property type="evidence" value="ECO:0007669"/>
    <property type="project" value="TreeGrafter"/>
</dbReference>
<dbReference type="CDD" id="cd13905">
    <property type="entry name" value="CuRO_3_tcLLC2_insect_like"/>
    <property type="match status" value="1"/>
</dbReference>
<dbReference type="InterPro" id="IPR001117">
    <property type="entry name" value="Cu-oxidase_2nd"/>
</dbReference>
<dbReference type="PANTHER" id="PTHR11709:SF232">
    <property type="entry name" value="STRAW, ISOFORM G"/>
    <property type="match status" value="1"/>
</dbReference>
<reference evidence="7 8" key="1">
    <citation type="submission" date="2015-07" db="EMBL/GenBank/DDBJ databases">
        <title>The genome of Habropoda laboriosa.</title>
        <authorList>
            <person name="Pan H."/>
            <person name="Kapheim K."/>
        </authorList>
    </citation>
    <scope>NUCLEOTIDE SEQUENCE [LARGE SCALE GENOMIC DNA]</scope>
    <source>
        <strain evidence="7">0110345459</strain>
    </source>
</reference>
<dbReference type="GO" id="GO:0005507">
    <property type="term" value="F:copper ion binding"/>
    <property type="evidence" value="ECO:0007669"/>
    <property type="project" value="InterPro"/>
</dbReference>
<dbReference type="AlphaFoldDB" id="A0A0L7RG21"/>